<dbReference type="Pfam" id="PF00108">
    <property type="entry name" value="Thiolase_N"/>
    <property type="match status" value="1"/>
</dbReference>
<evidence type="ECO:0000256" key="4">
    <source>
        <dbReference type="ARBA" id="ARBA00022832"/>
    </source>
</evidence>
<evidence type="ECO:0000256" key="3">
    <source>
        <dbReference type="ARBA" id="ARBA00022679"/>
    </source>
</evidence>
<feature type="active site" description="Acyl-thioester intermediate" evidence="8">
    <location>
        <position position="104"/>
    </location>
</feature>
<dbReference type="EC" id="2.3.1.16" evidence="7"/>
<dbReference type="Pfam" id="PF02803">
    <property type="entry name" value="Thiolase_C"/>
    <property type="match status" value="1"/>
</dbReference>
<name>A0A1S1LIL6_9MYCO</name>
<keyword evidence="4" id="KW-0276">Fatty acid metabolism</keyword>
<evidence type="ECO:0000259" key="10">
    <source>
        <dbReference type="Pfam" id="PF00108"/>
    </source>
</evidence>
<dbReference type="PROSITE" id="PS00098">
    <property type="entry name" value="THIOLASE_1"/>
    <property type="match status" value="1"/>
</dbReference>
<dbReference type="AlphaFoldDB" id="A0A1S1LIL6"/>
<dbReference type="GO" id="GO:0003985">
    <property type="term" value="F:acetyl-CoA C-acetyltransferase activity"/>
    <property type="evidence" value="ECO:0007669"/>
    <property type="project" value="TreeGrafter"/>
</dbReference>
<protein>
    <recommendedName>
        <fullName evidence="7">acetyl-CoA C-acyltransferase</fullName>
        <ecNumber evidence="7">2.3.1.16</ecNumber>
    </recommendedName>
</protein>
<dbReference type="NCBIfam" id="TIGR01930">
    <property type="entry name" value="AcCoA-C-Actrans"/>
    <property type="match status" value="1"/>
</dbReference>
<gene>
    <name evidence="12" type="ORF">BKG76_05250</name>
</gene>
<feature type="active site" description="Proton acceptor" evidence="8">
    <location>
        <position position="422"/>
    </location>
</feature>
<feature type="domain" description="Thiolase N-terminal" evidence="10">
    <location>
        <begin position="21"/>
        <end position="288"/>
    </location>
</feature>
<dbReference type="PIRSF" id="PIRSF000429">
    <property type="entry name" value="Ac-CoA_Ac_transf"/>
    <property type="match status" value="1"/>
</dbReference>
<dbReference type="PANTHER" id="PTHR18919:SF153">
    <property type="entry name" value="TRIFUNCTIONAL ENZYME SUBUNIT BETA, MITOCHONDRIAL"/>
    <property type="match status" value="1"/>
</dbReference>
<comment type="caution">
    <text evidence="12">The sequence shown here is derived from an EMBL/GenBank/DDBJ whole genome shotgun (WGS) entry which is preliminary data.</text>
</comment>
<dbReference type="InterPro" id="IPR020617">
    <property type="entry name" value="Thiolase_C"/>
</dbReference>
<dbReference type="PROSITE" id="PS00737">
    <property type="entry name" value="THIOLASE_2"/>
    <property type="match status" value="1"/>
</dbReference>
<accession>A0A1S1LIL6</accession>
<evidence type="ECO:0000256" key="8">
    <source>
        <dbReference type="PIRSR" id="PIRSR000429-1"/>
    </source>
</evidence>
<evidence type="ECO:0000256" key="1">
    <source>
        <dbReference type="ARBA" id="ARBA00005005"/>
    </source>
</evidence>
<comment type="similarity">
    <text evidence="2 9">Belongs to the thiolase-like superfamily. Thiolase family.</text>
</comment>
<dbReference type="InterPro" id="IPR016039">
    <property type="entry name" value="Thiolase-like"/>
</dbReference>
<proteinExistence type="inferred from homology"/>
<dbReference type="InterPro" id="IPR020616">
    <property type="entry name" value="Thiolase_N"/>
</dbReference>
<dbReference type="STRING" id="948102.BKG76_05250"/>
<evidence type="ECO:0000313" key="13">
    <source>
        <dbReference type="Proteomes" id="UP000179616"/>
    </source>
</evidence>
<dbReference type="InterPro" id="IPR020613">
    <property type="entry name" value="Thiolase_CS"/>
</dbReference>
<dbReference type="InterPro" id="IPR002155">
    <property type="entry name" value="Thiolase"/>
</dbReference>
<organism evidence="12 13">
    <name type="scientific">Mycobacteroides franklinii</name>
    <dbReference type="NCBI Taxonomy" id="948102"/>
    <lineage>
        <taxon>Bacteria</taxon>
        <taxon>Bacillati</taxon>
        <taxon>Actinomycetota</taxon>
        <taxon>Actinomycetes</taxon>
        <taxon>Mycobacteriales</taxon>
        <taxon>Mycobacteriaceae</taxon>
        <taxon>Mycobacteroides</taxon>
    </lineage>
</organism>
<dbReference type="InterPro" id="IPR020610">
    <property type="entry name" value="Thiolase_AS"/>
</dbReference>
<evidence type="ECO:0000256" key="6">
    <source>
        <dbReference type="ARBA" id="ARBA00023315"/>
    </source>
</evidence>
<evidence type="ECO:0000256" key="2">
    <source>
        <dbReference type="ARBA" id="ARBA00010982"/>
    </source>
</evidence>
<dbReference type="InterPro" id="IPR020615">
    <property type="entry name" value="Thiolase_acyl_enz_int_AS"/>
</dbReference>
<feature type="domain" description="Thiolase C-terminal" evidence="11">
    <location>
        <begin position="295"/>
        <end position="435"/>
    </location>
</feature>
<evidence type="ECO:0000256" key="7">
    <source>
        <dbReference type="ARBA" id="ARBA00024073"/>
    </source>
</evidence>
<dbReference type="GeneID" id="57166200"/>
<dbReference type="Proteomes" id="UP000179616">
    <property type="component" value="Unassembled WGS sequence"/>
</dbReference>
<dbReference type="RefSeq" id="WP_070936513.1">
    <property type="nucleotide sequence ID" value="NZ_MLIK01000004.1"/>
</dbReference>
<sequence length="437" mass="45277">MSNGLSASDSSATAPAKRRAVIVAGARTPFVRAFGDFTRIDTIALADEAVRGLLDNTKISSNEIEAIVWGGVILPAGAPNVAREIALDLKLGHGVEGHTVTRACASGLQAITTAAAAIERGEYDVMIAGGSDSTSNAGVNLPQKLIHAAAPLALGKPKPKDYLDAALSLAPFTGLLPRRPKIEERTTGEVMGESADKMAKIHGITREAQDEFAVRSHHRAAAAIKSGRFDREVVPVNGVTRDGLVRENTSVEKLAKLAPVFNRDGTVTAGNASPLTDGAAAVLLMSEEKARALGLKPLAAFRSWSYVSVDPADEVLIGPAISMPRALEKAGLSLADVDFIDIHEAFAAQTLSVLEALGSKKWAADRLGRSEAVGTPDIDKVNVHGGSVSIGHPFGATGARMVTTMANELALTGKSTALLGICAAGGHGASAVLERVD</sequence>
<evidence type="ECO:0000256" key="9">
    <source>
        <dbReference type="RuleBase" id="RU003557"/>
    </source>
</evidence>
<reference evidence="12 13" key="1">
    <citation type="submission" date="2016-10" db="EMBL/GenBank/DDBJ databases">
        <title>Evaluation of Human, Veterinary and Environmental Mycobacterium chelonae Isolates by Core Genome Phylogenomic Analysis, Targeted Gene Comparison, and Anti-microbial Susceptibility Patterns: A Tale of Mistaken Identities.</title>
        <authorList>
            <person name="Fogelson S.B."/>
            <person name="Camus A.C."/>
            <person name="Lorenz W."/>
            <person name="Vasireddy R."/>
            <person name="Vasireddy S."/>
            <person name="Smith T."/>
            <person name="Brown-Elliott B.A."/>
            <person name="Wallace R.J.Jr."/>
            <person name="Hasan N.A."/>
            <person name="Reischl U."/>
            <person name="Sanchez S."/>
        </authorList>
    </citation>
    <scope>NUCLEOTIDE SEQUENCE [LARGE SCALE GENOMIC DNA]</scope>
    <source>
        <strain evidence="12 13">1559</strain>
    </source>
</reference>
<evidence type="ECO:0000313" key="12">
    <source>
        <dbReference type="EMBL" id="OHU31095.1"/>
    </source>
</evidence>
<dbReference type="OrthoDB" id="4565318at2"/>
<evidence type="ECO:0000256" key="5">
    <source>
        <dbReference type="ARBA" id="ARBA00023098"/>
    </source>
</evidence>
<dbReference type="EMBL" id="MLIK01000004">
    <property type="protein sequence ID" value="OHU31095.1"/>
    <property type="molecule type" value="Genomic_DNA"/>
</dbReference>
<dbReference type="Gene3D" id="3.40.47.10">
    <property type="match status" value="1"/>
</dbReference>
<keyword evidence="6 9" id="KW-0012">Acyltransferase</keyword>
<dbReference type="PROSITE" id="PS00099">
    <property type="entry name" value="THIOLASE_3"/>
    <property type="match status" value="1"/>
</dbReference>
<dbReference type="PANTHER" id="PTHR18919">
    <property type="entry name" value="ACETYL-COA C-ACYLTRANSFERASE"/>
    <property type="match status" value="1"/>
</dbReference>
<evidence type="ECO:0000259" key="11">
    <source>
        <dbReference type="Pfam" id="PF02803"/>
    </source>
</evidence>
<keyword evidence="3 9" id="KW-0808">Transferase</keyword>
<comment type="pathway">
    <text evidence="1">Lipid metabolism; fatty acid beta-oxidation.</text>
</comment>
<feature type="active site" description="Proton acceptor" evidence="8">
    <location>
        <position position="392"/>
    </location>
</feature>
<dbReference type="SUPFAM" id="SSF53901">
    <property type="entry name" value="Thiolase-like"/>
    <property type="match status" value="2"/>
</dbReference>
<dbReference type="CDD" id="cd00751">
    <property type="entry name" value="thiolase"/>
    <property type="match status" value="1"/>
</dbReference>
<dbReference type="GO" id="GO:0006635">
    <property type="term" value="P:fatty acid beta-oxidation"/>
    <property type="evidence" value="ECO:0007669"/>
    <property type="project" value="TreeGrafter"/>
</dbReference>
<keyword evidence="5" id="KW-0443">Lipid metabolism</keyword>